<keyword evidence="5" id="KW-1185">Reference proteome</keyword>
<dbReference type="InterPro" id="IPR026992">
    <property type="entry name" value="DIOX_N"/>
</dbReference>
<evidence type="ECO:0000259" key="3">
    <source>
        <dbReference type="Pfam" id="PF14226"/>
    </source>
</evidence>
<gene>
    <name evidence="4" type="ORF">CT0861_02194</name>
</gene>
<accession>A0A161VTW8</accession>
<dbReference type="Proteomes" id="UP000076552">
    <property type="component" value="Unassembled WGS sequence"/>
</dbReference>
<dbReference type="Pfam" id="PF03171">
    <property type="entry name" value="2OG-FeII_Oxy"/>
    <property type="match status" value="1"/>
</dbReference>
<dbReference type="EMBL" id="LFIV01000029">
    <property type="protein sequence ID" value="KZL74815.1"/>
    <property type="molecule type" value="Genomic_DNA"/>
</dbReference>
<dbReference type="PANTHER" id="PTHR47990">
    <property type="entry name" value="2-OXOGLUTARATE (2OG) AND FE(II)-DEPENDENT OXYGENASE SUPERFAMILY PROTEIN-RELATED"/>
    <property type="match status" value="1"/>
</dbReference>
<comment type="caution">
    <text evidence="4">The sequence shown here is derived from an EMBL/GenBank/DDBJ whole genome shotgun (WGS) entry which is preliminary data.</text>
</comment>
<organism evidence="4 5">
    <name type="scientific">Colletotrichum tofieldiae</name>
    <dbReference type="NCBI Taxonomy" id="708197"/>
    <lineage>
        <taxon>Eukaryota</taxon>
        <taxon>Fungi</taxon>
        <taxon>Dikarya</taxon>
        <taxon>Ascomycota</taxon>
        <taxon>Pezizomycotina</taxon>
        <taxon>Sordariomycetes</taxon>
        <taxon>Hypocreomycetidae</taxon>
        <taxon>Glomerellales</taxon>
        <taxon>Glomerellaceae</taxon>
        <taxon>Colletotrichum</taxon>
        <taxon>Colletotrichum spaethianum species complex</taxon>
    </lineage>
</organism>
<dbReference type="PRINTS" id="PR00682">
    <property type="entry name" value="IPNSYNTHASE"/>
</dbReference>
<dbReference type="STRING" id="708197.A0A161VTW8"/>
<sequence length="351" mass="39898">MSSEPNLALPKFAQCPPTGERLDYVDLENLDFSLFDNDATRLQLATKLLKSANSQGFFTISNHGIPEDLYTSQVNLAHALLTIPLEEKLPHETAPEDNARDHFVGFKPTGSQKHKKGFHKTLDHYTIPANNPSSYRHPSILCPHMAQTNELIHHFRHQLLPKLLHLVAIILEVPKEDIVSTHASSKETCSEYLRYLLYNPRPADETVQSRDLWLEGHTDWGSFTFQFSQPISALQMRLTSGEWKWVKYTPGVLVVNVGEALELLTGGLFRATVHRVVKPPNDQEREKRLGIIYFARPIDGQKLEALDSPLLRRLGLNQSLDQKVLTMSQYLHARKHGLKRLNSGKARIKQI</sequence>
<evidence type="ECO:0000256" key="1">
    <source>
        <dbReference type="ARBA" id="ARBA00008056"/>
    </source>
</evidence>
<dbReference type="AlphaFoldDB" id="A0A161VTW8"/>
<feature type="domain" description="Non-haem dioxygenase N-terminal" evidence="3">
    <location>
        <begin position="30"/>
        <end position="131"/>
    </location>
</feature>
<protein>
    <submittedName>
        <fullName evidence="4">Clavaminate synthase-like protein</fullName>
    </submittedName>
</protein>
<reference evidence="4 5" key="1">
    <citation type="submission" date="2015-06" db="EMBL/GenBank/DDBJ databases">
        <title>Survival trade-offs in plant roots during colonization by closely related pathogenic and mutualistic fungi.</title>
        <authorList>
            <person name="Hacquard S."/>
            <person name="Kracher B."/>
            <person name="Hiruma K."/>
            <person name="Weinman A."/>
            <person name="Muench P."/>
            <person name="Garrido Oter R."/>
            <person name="Ver Loren van Themaat E."/>
            <person name="Dallerey J.-F."/>
            <person name="Damm U."/>
            <person name="Henrissat B."/>
            <person name="Lespinet O."/>
            <person name="Thon M."/>
            <person name="Kemen E."/>
            <person name="McHardy A.C."/>
            <person name="Schulze-Lefert P."/>
            <person name="O'Connell R.J."/>
        </authorList>
    </citation>
    <scope>NUCLEOTIDE SEQUENCE [LARGE SCALE GENOMIC DNA]</scope>
    <source>
        <strain evidence="4 5">0861</strain>
    </source>
</reference>
<proteinExistence type="inferred from homology"/>
<feature type="domain" description="Isopenicillin N synthase-like Fe(2+) 2OG dioxygenase" evidence="2">
    <location>
        <begin position="193"/>
        <end position="297"/>
    </location>
</feature>
<dbReference type="Gene3D" id="2.60.120.330">
    <property type="entry name" value="B-lactam Antibiotic, Isopenicillin N Synthase, Chain"/>
    <property type="match status" value="1"/>
</dbReference>
<dbReference type="Pfam" id="PF14226">
    <property type="entry name" value="DIOX_N"/>
    <property type="match status" value="1"/>
</dbReference>
<name>A0A161VTW8_9PEZI</name>
<dbReference type="InterPro" id="IPR027443">
    <property type="entry name" value="IPNS-like_sf"/>
</dbReference>
<evidence type="ECO:0000313" key="4">
    <source>
        <dbReference type="EMBL" id="KZL74815.1"/>
    </source>
</evidence>
<comment type="similarity">
    <text evidence="1">Belongs to the iron/ascorbate-dependent oxidoreductase family.</text>
</comment>
<evidence type="ECO:0000259" key="2">
    <source>
        <dbReference type="Pfam" id="PF03171"/>
    </source>
</evidence>
<dbReference type="InterPro" id="IPR044861">
    <property type="entry name" value="IPNS-like_FE2OG_OXY"/>
</dbReference>
<dbReference type="InterPro" id="IPR050231">
    <property type="entry name" value="Iron_ascorbate_oxido_reductase"/>
</dbReference>
<dbReference type="SUPFAM" id="SSF51197">
    <property type="entry name" value="Clavaminate synthase-like"/>
    <property type="match status" value="1"/>
</dbReference>
<evidence type="ECO:0000313" key="5">
    <source>
        <dbReference type="Proteomes" id="UP000076552"/>
    </source>
</evidence>